<gene>
    <name evidence="2" type="ORF">CS022_18000</name>
    <name evidence="3" type="ORF">CS022_18280</name>
</gene>
<feature type="compositionally biased region" description="Polar residues" evidence="1">
    <location>
        <begin position="34"/>
        <end position="44"/>
    </location>
</feature>
<sequence>MARTRQAFGQAGENGDETLTQRRKAMSRSVPSAPCSTNARQAGNVSPLHHSGSTAMSSLRPFRAEVMDKRLFDLYCKLRALNPSVYEMVTALNVALRPYGWLIHTVEALECFIDAADEWEAENE</sequence>
<name>A0A4Q0YMF3_9GAMM</name>
<comment type="caution">
    <text evidence="2">The sequence shown here is derived from an EMBL/GenBank/DDBJ whole genome shotgun (WGS) entry which is preliminary data.</text>
</comment>
<feature type="region of interest" description="Disordered" evidence="1">
    <location>
        <begin position="1"/>
        <end position="55"/>
    </location>
</feature>
<dbReference type="RefSeq" id="WP_129123431.1">
    <property type="nucleotide sequence ID" value="NZ_PEIB01000027.1"/>
</dbReference>
<evidence type="ECO:0000313" key="2">
    <source>
        <dbReference type="EMBL" id="RXJ72027.1"/>
    </source>
</evidence>
<dbReference type="EMBL" id="PEIB01000027">
    <property type="protein sequence ID" value="RXJ72027.1"/>
    <property type="molecule type" value="Genomic_DNA"/>
</dbReference>
<evidence type="ECO:0000313" key="3">
    <source>
        <dbReference type="EMBL" id="RXJ72074.1"/>
    </source>
</evidence>
<accession>A0A4Q0YMF3</accession>
<dbReference type="Proteomes" id="UP000290287">
    <property type="component" value="Unassembled WGS sequence"/>
</dbReference>
<reference evidence="2 4" key="1">
    <citation type="submission" date="2017-10" db="EMBL/GenBank/DDBJ databases">
        <title>Nyctiphanis sp. nov., isolated from the stomach of the euphausiid Nyctiphanes simplex (Hansen, 1911) in the Gulf of California.</title>
        <authorList>
            <person name="Gomez-Gil B."/>
            <person name="Aguilar-Mendez M."/>
            <person name="Lopez-Cortes A."/>
            <person name="Gomez-Gutierrez J."/>
            <person name="Roque A."/>
            <person name="Lang E."/>
            <person name="Gonzalez-Castillo A."/>
        </authorList>
    </citation>
    <scope>NUCLEOTIDE SEQUENCE [LARGE SCALE GENOMIC DNA]</scope>
    <source>
        <strain evidence="2 4">CAIM 600</strain>
    </source>
</reference>
<dbReference type="OrthoDB" id="5820696at2"/>
<evidence type="ECO:0000313" key="4">
    <source>
        <dbReference type="Proteomes" id="UP000290287"/>
    </source>
</evidence>
<proteinExistence type="predicted"/>
<organism evidence="2 4">
    <name type="scientific">Veronia nyctiphanis</name>
    <dbReference type="NCBI Taxonomy" id="1278244"/>
    <lineage>
        <taxon>Bacteria</taxon>
        <taxon>Pseudomonadati</taxon>
        <taxon>Pseudomonadota</taxon>
        <taxon>Gammaproteobacteria</taxon>
        <taxon>Vibrionales</taxon>
        <taxon>Vibrionaceae</taxon>
        <taxon>Veronia</taxon>
    </lineage>
</organism>
<keyword evidence="4" id="KW-1185">Reference proteome</keyword>
<dbReference type="EMBL" id="PEIB01000027">
    <property type="protein sequence ID" value="RXJ72074.1"/>
    <property type="molecule type" value="Genomic_DNA"/>
</dbReference>
<dbReference type="AlphaFoldDB" id="A0A4Q0YMF3"/>
<protein>
    <submittedName>
        <fullName evidence="2">Uncharacterized protein</fullName>
    </submittedName>
</protein>
<evidence type="ECO:0000256" key="1">
    <source>
        <dbReference type="SAM" id="MobiDB-lite"/>
    </source>
</evidence>